<keyword evidence="3" id="KW-1185">Reference proteome</keyword>
<organism evidence="2 3">
    <name type="scientific">Penicillium cosmopolitanum</name>
    <dbReference type="NCBI Taxonomy" id="1131564"/>
    <lineage>
        <taxon>Eukaryota</taxon>
        <taxon>Fungi</taxon>
        <taxon>Dikarya</taxon>
        <taxon>Ascomycota</taxon>
        <taxon>Pezizomycotina</taxon>
        <taxon>Eurotiomycetes</taxon>
        <taxon>Eurotiomycetidae</taxon>
        <taxon>Eurotiales</taxon>
        <taxon>Aspergillaceae</taxon>
        <taxon>Penicillium</taxon>
    </lineage>
</organism>
<dbReference type="EMBL" id="JAPZBU010000004">
    <property type="protein sequence ID" value="KAJ5408174.1"/>
    <property type="molecule type" value="Genomic_DNA"/>
</dbReference>
<gene>
    <name evidence="2" type="ORF">N7509_002057</name>
</gene>
<evidence type="ECO:0000313" key="3">
    <source>
        <dbReference type="Proteomes" id="UP001147747"/>
    </source>
</evidence>
<dbReference type="Proteomes" id="UP001147747">
    <property type="component" value="Unassembled WGS sequence"/>
</dbReference>
<comment type="caution">
    <text evidence="2">The sequence shown here is derived from an EMBL/GenBank/DDBJ whole genome shotgun (WGS) entry which is preliminary data.</text>
</comment>
<sequence>MMNHKEEYRLSYVPLEDERHNYRQSRQRPLSSAEQVLLQSNTKGFWGSSWTFEIIGSIISIAFLVGIIVVLFKYDGQPMPDWPYGITLNALISVLSTVMKASMAFVLTECLAQLKWSWFHSGNKLSDLALLDAASRGVAGAFFVLFRFLPRHLVTFGCLVLVMAAATDPFVQQVMAVKERSVHAPGQASIQVCNSSLYTDYGEGPSPGMNKVLLGTSGAIYSGIFQTQTPNSKSIMMECPTGNCTFPTYQSLGFCSKCANITDSLKTSPSSNSMTGETKFKLPNGFEFTTSLNMPYLINSTALRPLVKLDTEGMATIVNFTAIAGQGYGGSISATECALYFCVNTYEASVRQGKFVETTTAISTTSNASSNPMDSLIDVTLTPEICYSNGTRHEKPYKKGSNCTFAVNAFSKLAMANSLKPLLKGKASRFMSNRPDYSSDTIEALYGMQGNYTDINSVFQSLASSLTVNARSKVCAAPVNGTAWTDQSYVRVRWEWLILPGGLVALSLVFMIITIIHTRNQYIWKSSPLALLFSDLQVDAASTLKPDPTLKGMETTSRNMQVWLETTADGVRLKAVQD</sequence>
<accession>A0A9W9W8C1</accession>
<feature type="transmembrane region" description="Helical" evidence="1">
    <location>
        <begin position="54"/>
        <end position="74"/>
    </location>
</feature>
<protein>
    <submittedName>
        <fullName evidence="2">Uncharacterized protein</fullName>
    </submittedName>
</protein>
<dbReference type="InterPro" id="IPR021514">
    <property type="entry name" value="DUF3176"/>
</dbReference>
<dbReference type="PANTHER" id="PTHR35394">
    <property type="entry name" value="DUF3176 DOMAIN-CONTAINING PROTEIN"/>
    <property type="match status" value="1"/>
</dbReference>
<dbReference type="RefSeq" id="XP_056492489.1">
    <property type="nucleotide sequence ID" value="XM_056626694.1"/>
</dbReference>
<dbReference type="OrthoDB" id="5376804at2759"/>
<feature type="transmembrane region" description="Helical" evidence="1">
    <location>
        <begin position="86"/>
        <end position="108"/>
    </location>
</feature>
<dbReference type="GeneID" id="81365674"/>
<feature type="transmembrane region" description="Helical" evidence="1">
    <location>
        <begin position="496"/>
        <end position="516"/>
    </location>
</feature>
<dbReference type="Pfam" id="PF11374">
    <property type="entry name" value="DUF3176"/>
    <property type="match status" value="1"/>
</dbReference>
<keyword evidence="1" id="KW-1133">Transmembrane helix</keyword>
<reference evidence="2" key="1">
    <citation type="submission" date="2022-12" db="EMBL/GenBank/DDBJ databases">
        <authorList>
            <person name="Petersen C."/>
        </authorList>
    </citation>
    <scope>NUCLEOTIDE SEQUENCE</scope>
    <source>
        <strain evidence="2">IBT 29677</strain>
    </source>
</reference>
<dbReference type="AlphaFoldDB" id="A0A9W9W8C1"/>
<evidence type="ECO:0000313" key="2">
    <source>
        <dbReference type="EMBL" id="KAJ5408174.1"/>
    </source>
</evidence>
<name>A0A9W9W8C1_9EURO</name>
<proteinExistence type="predicted"/>
<reference evidence="2" key="2">
    <citation type="journal article" date="2023" name="IMA Fungus">
        <title>Comparative genomic study of the Penicillium genus elucidates a diverse pangenome and 15 lateral gene transfer events.</title>
        <authorList>
            <person name="Petersen C."/>
            <person name="Sorensen T."/>
            <person name="Nielsen M.R."/>
            <person name="Sondergaard T.E."/>
            <person name="Sorensen J.L."/>
            <person name="Fitzpatrick D.A."/>
            <person name="Frisvad J.C."/>
            <person name="Nielsen K.L."/>
        </authorList>
    </citation>
    <scope>NUCLEOTIDE SEQUENCE</scope>
    <source>
        <strain evidence="2">IBT 29677</strain>
    </source>
</reference>
<evidence type="ECO:0000256" key="1">
    <source>
        <dbReference type="SAM" id="Phobius"/>
    </source>
</evidence>
<keyword evidence="1" id="KW-0812">Transmembrane</keyword>
<dbReference type="PANTHER" id="PTHR35394:SF5">
    <property type="entry name" value="DUF3176 DOMAIN-CONTAINING PROTEIN"/>
    <property type="match status" value="1"/>
</dbReference>
<keyword evidence="1" id="KW-0472">Membrane</keyword>